<sequence length="85" mass="9432">MECKGIPDAKKAQLIEESRPDLESYRFEKALTNPGQAALAVRSRSNQDLKSMDNRIVQPLTDSPLLRGLSLKACPSMGNMRQLDS</sequence>
<comment type="caution">
    <text evidence="1">The sequence shown here is derived from an EMBL/GenBank/DDBJ whole genome shotgun (WGS) entry which is preliminary data.</text>
</comment>
<reference evidence="2" key="1">
    <citation type="journal article" date="2019" name="Nat. Commun.">
        <title>Expansion of phycobilisome linker gene families in mesophilic red algae.</title>
        <authorList>
            <person name="Lee J."/>
            <person name="Kim D."/>
            <person name="Bhattacharya D."/>
            <person name="Yoon H.S."/>
        </authorList>
    </citation>
    <scope>NUCLEOTIDE SEQUENCE [LARGE SCALE GENOMIC DNA]</scope>
    <source>
        <strain evidence="2">CCMP 1328</strain>
    </source>
</reference>
<proteinExistence type="predicted"/>
<dbReference type="EMBL" id="VRMN01000001">
    <property type="protein sequence ID" value="KAA8498313.1"/>
    <property type="molecule type" value="Genomic_DNA"/>
</dbReference>
<name>A0A5J4Z649_PORPP</name>
<gene>
    <name evidence="1" type="ORF">FVE85_5898</name>
</gene>
<accession>A0A5J4Z649</accession>
<dbReference type="Proteomes" id="UP000324585">
    <property type="component" value="Unassembled WGS sequence"/>
</dbReference>
<dbReference type="AlphaFoldDB" id="A0A5J4Z649"/>
<keyword evidence="2" id="KW-1185">Reference proteome</keyword>
<organism evidence="1 2">
    <name type="scientific">Porphyridium purpureum</name>
    <name type="common">Red alga</name>
    <name type="synonym">Porphyridium cruentum</name>
    <dbReference type="NCBI Taxonomy" id="35688"/>
    <lineage>
        <taxon>Eukaryota</taxon>
        <taxon>Rhodophyta</taxon>
        <taxon>Bangiophyceae</taxon>
        <taxon>Porphyridiales</taxon>
        <taxon>Porphyridiaceae</taxon>
        <taxon>Porphyridium</taxon>
    </lineage>
</organism>
<evidence type="ECO:0000313" key="1">
    <source>
        <dbReference type="EMBL" id="KAA8498313.1"/>
    </source>
</evidence>
<protein>
    <submittedName>
        <fullName evidence="1">Uncharacterized protein</fullName>
    </submittedName>
</protein>
<evidence type="ECO:0000313" key="2">
    <source>
        <dbReference type="Proteomes" id="UP000324585"/>
    </source>
</evidence>